<evidence type="ECO:0000313" key="3">
    <source>
        <dbReference type="EMBL" id="MCU7379389.1"/>
    </source>
</evidence>
<protein>
    <recommendedName>
        <fullName evidence="5">Auto-transporter adhesin head GIN domain-containing protein</fullName>
    </recommendedName>
</protein>
<evidence type="ECO:0008006" key="5">
    <source>
        <dbReference type="Google" id="ProtNLM"/>
    </source>
</evidence>
<dbReference type="RefSeq" id="WP_253020451.1">
    <property type="nucleotide sequence ID" value="NZ_JAOSHN010000001.1"/>
</dbReference>
<accession>A0A9J6QH44</accession>
<evidence type="ECO:0000256" key="1">
    <source>
        <dbReference type="SAM" id="SignalP"/>
    </source>
</evidence>
<comment type="caution">
    <text evidence="2">The sequence shown here is derived from an EMBL/GenBank/DDBJ whole genome shotgun (WGS) entry which is preliminary data.</text>
</comment>
<evidence type="ECO:0000313" key="4">
    <source>
        <dbReference type="Proteomes" id="UP001065549"/>
    </source>
</evidence>
<sequence length="268" mass="29390">MRKKICRFTMLILVIGIVLSACGDRSQSDTGQEYHEKGLIISGGEKGKDWAYENSRILLIMGDQITIRGIAEADLKIECTDASQLTISDLKQGENQMYILAYEDFTLNLMGNSELASIKGLESMTIRGAEKDAQLLLHDHVSGEILNIDQANVTAARFSANKDINLTGASVITAKRMSGQTKEPSIARIWAMGKITINLKPGGSLQVEDTKDILALSAEENLILGENNKILMPQNGEIIKDFLEGAAIYDLQDEDATDVLIRNTAEEK</sequence>
<dbReference type="AlphaFoldDB" id="A0A9J6QH44"/>
<keyword evidence="4" id="KW-1185">Reference proteome</keyword>
<keyword evidence="1" id="KW-0732">Signal</keyword>
<evidence type="ECO:0000313" key="2">
    <source>
        <dbReference type="EMBL" id="MCU7376840.1"/>
    </source>
</evidence>
<dbReference type="PROSITE" id="PS51257">
    <property type="entry name" value="PROKAR_LIPOPROTEIN"/>
    <property type="match status" value="1"/>
</dbReference>
<dbReference type="EMBL" id="JAOSHN010000001">
    <property type="protein sequence ID" value="MCU7376840.1"/>
    <property type="molecule type" value="Genomic_DNA"/>
</dbReference>
<reference evidence="2" key="1">
    <citation type="submission" date="2022-09" db="EMBL/GenBank/DDBJ databases">
        <title>Culturomic study of gut microbiota in children with autism spectrum disorder.</title>
        <authorList>
            <person name="Efimov B.A."/>
            <person name="Chaplin A.V."/>
            <person name="Sokolova S.R."/>
            <person name="Pikina A.P."/>
            <person name="Korzhanova M."/>
            <person name="Belova V."/>
            <person name="Korostin D."/>
        </authorList>
    </citation>
    <scope>NUCLEOTIDE SEQUENCE</scope>
    <source>
        <strain evidence="2">ASD5510</strain>
    </source>
</reference>
<gene>
    <name evidence="2" type="ORF">OBO34_00555</name>
    <name evidence="3" type="ORF">OBO34_13650</name>
</gene>
<proteinExistence type="predicted"/>
<dbReference type="EMBL" id="JAOSHN010000005">
    <property type="protein sequence ID" value="MCU7379389.1"/>
    <property type="molecule type" value="Genomic_DNA"/>
</dbReference>
<feature type="signal peptide" evidence="1">
    <location>
        <begin position="1"/>
        <end position="23"/>
    </location>
</feature>
<name>A0A9J6QH44_9FIRM</name>
<feature type="chain" id="PRO_5040098180" description="Auto-transporter adhesin head GIN domain-containing protein" evidence="1">
    <location>
        <begin position="24"/>
        <end position="268"/>
    </location>
</feature>
<dbReference type="Proteomes" id="UP001065549">
    <property type="component" value="Unassembled WGS sequence"/>
</dbReference>
<organism evidence="2 4">
    <name type="scientific">Hominibacterium faecale</name>
    <dbReference type="NCBI Taxonomy" id="2839743"/>
    <lineage>
        <taxon>Bacteria</taxon>
        <taxon>Bacillati</taxon>
        <taxon>Bacillota</taxon>
        <taxon>Clostridia</taxon>
        <taxon>Peptostreptococcales</taxon>
        <taxon>Anaerovoracaceae</taxon>
        <taxon>Hominibacterium</taxon>
    </lineage>
</organism>